<reference evidence="1 2" key="1">
    <citation type="submission" date="2019-03" db="EMBL/GenBank/DDBJ databases">
        <title>Deep-cultivation of Planctomycetes and their phenomic and genomic characterization uncovers novel biology.</title>
        <authorList>
            <person name="Wiegand S."/>
            <person name="Jogler M."/>
            <person name="Boedeker C."/>
            <person name="Pinto D."/>
            <person name="Vollmers J."/>
            <person name="Rivas-Marin E."/>
            <person name="Kohn T."/>
            <person name="Peeters S.H."/>
            <person name="Heuer A."/>
            <person name="Rast P."/>
            <person name="Oberbeckmann S."/>
            <person name="Bunk B."/>
            <person name="Jeske O."/>
            <person name="Meyerdierks A."/>
            <person name="Storesund J.E."/>
            <person name="Kallscheuer N."/>
            <person name="Luecker S."/>
            <person name="Lage O.M."/>
            <person name="Pohl T."/>
            <person name="Merkel B.J."/>
            <person name="Hornburger P."/>
            <person name="Mueller R.-W."/>
            <person name="Bruemmer F."/>
            <person name="Labrenz M."/>
            <person name="Spormann A.M."/>
            <person name="Op den Camp H."/>
            <person name="Overmann J."/>
            <person name="Amann R."/>
            <person name="Jetten M.S.M."/>
            <person name="Mascher T."/>
            <person name="Medema M.H."/>
            <person name="Devos D.P."/>
            <person name="Kaster A.-K."/>
            <person name="Ovreas L."/>
            <person name="Rohde M."/>
            <person name="Galperin M.Y."/>
            <person name="Jogler C."/>
        </authorList>
    </citation>
    <scope>NUCLEOTIDE SEQUENCE [LARGE SCALE GENOMIC DNA]</scope>
    <source>
        <strain evidence="1 2">V202</strain>
    </source>
</reference>
<organism evidence="1 2">
    <name type="scientific">Gimesia aquarii</name>
    <dbReference type="NCBI Taxonomy" id="2527964"/>
    <lineage>
        <taxon>Bacteria</taxon>
        <taxon>Pseudomonadati</taxon>
        <taxon>Planctomycetota</taxon>
        <taxon>Planctomycetia</taxon>
        <taxon>Planctomycetales</taxon>
        <taxon>Planctomycetaceae</taxon>
        <taxon>Gimesia</taxon>
    </lineage>
</organism>
<dbReference type="OrthoDB" id="1375493at2"/>
<accession>A0A517WQ10</accession>
<protein>
    <submittedName>
        <fullName evidence="1">Uncharacterized protein</fullName>
    </submittedName>
</protein>
<dbReference type="RefSeq" id="WP_145171226.1">
    <property type="nucleotide sequence ID" value="NZ_CP037422.1"/>
</dbReference>
<name>A0A517WQ10_9PLAN</name>
<sequence>MAILESGDSARYWKTVTDEFWEQANKPWLDAAIKRGDSFRLVSNPADDLATYVTRRIGNTTEFVLDAQGNQIRSIFGREVDYLLSLGYQILPDGTVVIL</sequence>
<evidence type="ECO:0000313" key="1">
    <source>
        <dbReference type="EMBL" id="QDU07352.1"/>
    </source>
</evidence>
<dbReference type="EMBL" id="CP037422">
    <property type="protein sequence ID" value="QDU07352.1"/>
    <property type="molecule type" value="Genomic_DNA"/>
</dbReference>
<proteinExistence type="predicted"/>
<keyword evidence="2" id="KW-1185">Reference proteome</keyword>
<evidence type="ECO:0000313" key="2">
    <source>
        <dbReference type="Proteomes" id="UP000318384"/>
    </source>
</evidence>
<dbReference type="AlphaFoldDB" id="A0A517WQ10"/>
<gene>
    <name evidence="1" type="ORF">V202x_07040</name>
</gene>
<dbReference type="Proteomes" id="UP000318384">
    <property type="component" value="Chromosome"/>
</dbReference>